<dbReference type="AlphaFoldDB" id="A0A255G3L3"/>
<dbReference type="Pfam" id="PF00392">
    <property type="entry name" value="GntR"/>
    <property type="match status" value="1"/>
</dbReference>
<dbReference type="Gene3D" id="1.20.120.530">
    <property type="entry name" value="GntR ligand-binding domain-like"/>
    <property type="match status" value="1"/>
</dbReference>
<keyword evidence="2" id="KW-0238">DNA-binding</keyword>
<gene>
    <name evidence="5" type="ORF">CGZ94_15885</name>
</gene>
<reference evidence="5 6" key="1">
    <citation type="submission" date="2017-07" db="EMBL/GenBank/DDBJ databases">
        <title>Draft whole genome sequences of clinical Proprionibacteriaceae strains.</title>
        <authorList>
            <person name="Bernier A.-M."/>
            <person name="Bernard K."/>
            <person name="Domingo M.-C."/>
        </authorList>
    </citation>
    <scope>NUCLEOTIDE SEQUENCE [LARGE SCALE GENOMIC DNA]</scope>
    <source>
        <strain evidence="5 6">NML 030167</strain>
    </source>
</reference>
<dbReference type="OrthoDB" id="3267569at2"/>
<dbReference type="PANTHER" id="PTHR43537">
    <property type="entry name" value="TRANSCRIPTIONAL REGULATOR, GNTR FAMILY"/>
    <property type="match status" value="1"/>
</dbReference>
<dbReference type="SUPFAM" id="SSF46785">
    <property type="entry name" value="Winged helix' DNA-binding domain"/>
    <property type="match status" value="1"/>
</dbReference>
<dbReference type="InterPro" id="IPR036390">
    <property type="entry name" value="WH_DNA-bd_sf"/>
</dbReference>
<dbReference type="Proteomes" id="UP000215896">
    <property type="component" value="Unassembled WGS sequence"/>
</dbReference>
<dbReference type="InterPro" id="IPR011711">
    <property type="entry name" value="GntR_C"/>
</dbReference>
<protein>
    <recommendedName>
        <fullName evidence="4">HTH gntR-type domain-containing protein</fullName>
    </recommendedName>
</protein>
<keyword evidence="1" id="KW-0805">Transcription regulation</keyword>
<accession>A0A255G3L3</accession>
<dbReference type="PANTHER" id="PTHR43537:SF24">
    <property type="entry name" value="GLUCONATE OPERON TRANSCRIPTIONAL REPRESSOR"/>
    <property type="match status" value="1"/>
</dbReference>
<evidence type="ECO:0000256" key="3">
    <source>
        <dbReference type="ARBA" id="ARBA00023163"/>
    </source>
</evidence>
<evidence type="ECO:0000259" key="4">
    <source>
        <dbReference type="PROSITE" id="PS50949"/>
    </source>
</evidence>
<organism evidence="5 6">
    <name type="scientific">Enemella evansiae</name>
    <dbReference type="NCBI Taxonomy" id="2016499"/>
    <lineage>
        <taxon>Bacteria</taxon>
        <taxon>Bacillati</taxon>
        <taxon>Actinomycetota</taxon>
        <taxon>Actinomycetes</taxon>
        <taxon>Propionibacteriales</taxon>
        <taxon>Propionibacteriaceae</taxon>
        <taxon>Enemella</taxon>
    </lineage>
</organism>
<dbReference type="EMBL" id="NMVO01000016">
    <property type="protein sequence ID" value="OYO10500.1"/>
    <property type="molecule type" value="Genomic_DNA"/>
</dbReference>
<keyword evidence="3" id="KW-0804">Transcription</keyword>
<evidence type="ECO:0000313" key="6">
    <source>
        <dbReference type="Proteomes" id="UP000215896"/>
    </source>
</evidence>
<dbReference type="InterPro" id="IPR000524">
    <property type="entry name" value="Tscrpt_reg_HTH_GntR"/>
</dbReference>
<evidence type="ECO:0000256" key="2">
    <source>
        <dbReference type="ARBA" id="ARBA00023125"/>
    </source>
</evidence>
<sequence>MAGPMSVRRSDEVAAATMAEEAYTQLRRWILDGELPAGSRLVVRPLAERMGHSPTPVKAALVTLAQEGLVESVLNAGYSVPRADAELFRQSAELLVEYDVIAARAVVQQGRNESVAQELAGLVAEQGRSSRSGDNSRGFELELHAVLWQRSGNRLLLDAALTARGRALVSSGQLIRHPSLLGDLHAEHQSVVHALARGQIRAVERTLRRHGRNTITAVLDLFPDNRPRSTKGPR</sequence>
<dbReference type="Pfam" id="PF07729">
    <property type="entry name" value="FCD"/>
    <property type="match status" value="1"/>
</dbReference>
<dbReference type="GO" id="GO:0003700">
    <property type="term" value="F:DNA-binding transcription factor activity"/>
    <property type="evidence" value="ECO:0007669"/>
    <property type="project" value="InterPro"/>
</dbReference>
<dbReference type="Gene3D" id="1.10.10.10">
    <property type="entry name" value="Winged helix-like DNA-binding domain superfamily/Winged helix DNA-binding domain"/>
    <property type="match status" value="1"/>
</dbReference>
<proteinExistence type="predicted"/>
<dbReference type="GO" id="GO:0003677">
    <property type="term" value="F:DNA binding"/>
    <property type="evidence" value="ECO:0007669"/>
    <property type="project" value="UniProtKB-KW"/>
</dbReference>
<name>A0A255G3L3_9ACTN</name>
<dbReference type="SMART" id="SM00345">
    <property type="entry name" value="HTH_GNTR"/>
    <property type="match status" value="1"/>
</dbReference>
<dbReference type="SUPFAM" id="SSF48008">
    <property type="entry name" value="GntR ligand-binding domain-like"/>
    <property type="match status" value="1"/>
</dbReference>
<comment type="caution">
    <text evidence="5">The sequence shown here is derived from an EMBL/GenBank/DDBJ whole genome shotgun (WGS) entry which is preliminary data.</text>
</comment>
<dbReference type="InterPro" id="IPR036388">
    <property type="entry name" value="WH-like_DNA-bd_sf"/>
</dbReference>
<dbReference type="PROSITE" id="PS50949">
    <property type="entry name" value="HTH_GNTR"/>
    <property type="match status" value="1"/>
</dbReference>
<feature type="domain" description="HTH gntR-type" evidence="4">
    <location>
        <begin position="16"/>
        <end position="83"/>
    </location>
</feature>
<evidence type="ECO:0000256" key="1">
    <source>
        <dbReference type="ARBA" id="ARBA00023015"/>
    </source>
</evidence>
<evidence type="ECO:0000313" key="5">
    <source>
        <dbReference type="EMBL" id="OYO10500.1"/>
    </source>
</evidence>
<dbReference type="InterPro" id="IPR008920">
    <property type="entry name" value="TF_FadR/GntR_C"/>
</dbReference>
<keyword evidence="6" id="KW-1185">Reference proteome</keyword>